<dbReference type="HOGENOM" id="CLU_1857995_0_0_1"/>
<evidence type="ECO:0000313" key="1">
    <source>
        <dbReference type="EMBL" id="EFH57133.1"/>
    </source>
</evidence>
<keyword evidence="2" id="KW-1185">Reference proteome</keyword>
<dbReference type="Proteomes" id="UP000008694">
    <property type="component" value="Unassembled WGS sequence"/>
</dbReference>
<protein>
    <submittedName>
        <fullName evidence="1">Predicted protein</fullName>
    </submittedName>
</protein>
<proteinExistence type="predicted"/>
<name>D7LFI5_ARALL</name>
<gene>
    <name evidence="1" type="ORF">ARALYDRAFT_668289</name>
</gene>
<evidence type="ECO:0000313" key="2">
    <source>
        <dbReference type="Proteomes" id="UP000008694"/>
    </source>
</evidence>
<dbReference type="AlphaFoldDB" id="D7LFI5"/>
<accession>D7LFI5</accession>
<sequence length="138" mass="14530">MEYDSGSGSGRGRGRSIPLVAGRANNVQISDAIGATAHTITSIDREGLSLTDSQWKQLITTLRLPHAAPITPSNILAEDYCLVSSLTQTVLDERGISMEDIEVIVESGVADVGGSIDSALRLVDPVQNTAEPAATIDR</sequence>
<dbReference type="Gramene" id="Al_scaffold_0004_1008">
    <property type="protein sequence ID" value="Al_scaffold_0004_1008"/>
    <property type="gene ID" value="Al_scaffold_0004_1008"/>
</dbReference>
<reference evidence="2" key="1">
    <citation type="journal article" date="2011" name="Nat. Genet.">
        <title>The Arabidopsis lyrata genome sequence and the basis of rapid genome size change.</title>
        <authorList>
            <person name="Hu T.T."/>
            <person name="Pattyn P."/>
            <person name="Bakker E.G."/>
            <person name="Cao J."/>
            <person name="Cheng J.-F."/>
            <person name="Clark R.M."/>
            <person name="Fahlgren N."/>
            <person name="Fawcett J.A."/>
            <person name="Grimwood J."/>
            <person name="Gundlach H."/>
            <person name="Haberer G."/>
            <person name="Hollister J.D."/>
            <person name="Ossowski S."/>
            <person name="Ottilar R.P."/>
            <person name="Salamov A.A."/>
            <person name="Schneeberger K."/>
            <person name="Spannagl M."/>
            <person name="Wang X."/>
            <person name="Yang L."/>
            <person name="Nasrallah M.E."/>
            <person name="Bergelson J."/>
            <person name="Carrington J.C."/>
            <person name="Gaut B.S."/>
            <person name="Schmutz J."/>
            <person name="Mayer K.F.X."/>
            <person name="Van de Peer Y."/>
            <person name="Grigoriev I.V."/>
            <person name="Nordborg M."/>
            <person name="Weigel D."/>
            <person name="Guo Y.-L."/>
        </authorList>
    </citation>
    <scope>NUCLEOTIDE SEQUENCE [LARGE SCALE GENOMIC DNA]</scope>
    <source>
        <strain evidence="2">cv. MN47</strain>
    </source>
</reference>
<dbReference type="EMBL" id="GL348716">
    <property type="protein sequence ID" value="EFH57133.1"/>
    <property type="molecule type" value="Genomic_DNA"/>
</dbReference>
<organism evidence="2">
    <name type="scientific">Arabidopsis lyrata subsp. lyrata</name>
    <name type="common">Lyre-leaved rock-cress</name>
    <dbReference type="NCBI Taxonomy" id="81972"/>
    <lineage>
        <taxon>Eukaryota</taxon>
        <taxon>Viridiplantae</taxon>
        <taxon>Streptophyta</taxon>
        <taxon>Embryophyta</taxon>
        <taxon>Tracheophyta</taxon>
        <taxon>Spermatophyta</taxon>
        <taxon>Magnoliopsida</taxon>
        <taxon>eudicotyledons</taxon>
        <taxon>Gunneridae</taxon>
        <taxon>Pentapetalae</taxon>
        <taxon>rosids</taxon>
        <taxon>malvids</taxon>
        <taxon>Brassicales</taxon>
        <taxon>Brassicaceae</taxon>
        <taxon>Camelineae</taxon>
        <taxon>Arabidopsis</taxon>
    </lineage>
</organism>